<evidence type="ECO:0000313" key="1">
    <source>
        <dbReference type="EMBL" id="KAI0522544.1"/>
    </source>
</evidence>
<proteinExistence type="predicted"/>
<dbReference type="PANTHER" id="PTHR33710">
    <property type="entry name" value="BNAC02G09200D PROTEIN"/>
    <property type="match status" value="1"/>
</dbReference>
<evidence type="ECO:0000313" key="2">
    <source>
        <dbReference type="Proteomes" id="UP000829196"/>
    </source>
</evidence>
<accession>A0A8T3BUA5</accession>
<dbReference type="EMBL" id="JAGYWB010000005">
    <property type="protein sequence ID" value="KAI0522544.1"/>
    <property type="molecule type" value="Genomic_DNA"/>
</dbReference>
<comment type="caution">
    <text evidence="1">The sequence shown here is derived from an EMBL/GenBank/DDBJ whole genome shotgun (WGS) entry which is preliminary data.</text>
</comment>
<dbReference type="OrthoDB" id="786644at2759"/>
<dbReference type="Proteomes" id="UP000829196">
    <property type="component" value="Unassembled WGS sequence"/>
</dbReference>
<dbReference type="PANTHER" id="PTHR33710:SF77">
    <property type="entry name" value="DNASE I-LIKE SUPERFAMILY PROTEIN"/>
    <property type="match status" value="1"/>
</dbReference>
<name>A0A8T3BUA5_DENNO</name>
<organism evidence="1 2">
    <name type="scientific">Dendrobium nobile</name>
    <name type="common">Orchid</name>
    <dbReference type="NCBI Taxonomy" id="94219"/>
    <lineage>
        <taxon>Eukaryota</taxon>
        <taxon>Viridiplantae</taxon>
        <taxon>Streptophyta</taxon>
        <taxon>Embryophyta</taxon>
        <taxon>Tracheophyta</taxon>
        <taxon>Spermatophyta</taxon>
        <taxon>Magnoliopsida</taxon>
        <taxon>Liliopsida</taxon>
        <taxon>Asparagales</taxon>
        <taxon>Orchidaceae</taxon>
        <taxon>Epidendroideae</taxon>
        <taxon>Malaxideae</taxon>
        <taxon>Dendrobiinae</taxon>
        <taxon>Dendrobium</taxon>
    </lineage>
</organism>
<keyword evidence="2" id="KW-1185">Reference proteome</keyword>
<protein>
    <submittedName>
        <fullName evidence="1">Uncharacterized protein</fullName>
    </submittedName>
</protein>
<gene>
    <name evidence="1" type="ORF">KFK09_004924</name>
</gene>
<sequence length="252" mass="29914">MIKFMNDNDYHEVRIVGPRYTWCNNKVGGGRILERLDRCILNSLAINKIQIAVVRHLTRVALDHSPIVLKLYESVSRGRRSFKFEVAWLTFKTVAHIVSNGWKKAYMGDDMEVLNKKCRRTLKDLFYWSKFKLKEFSKEKDRLKAEIFQLQEEEARVGWLDGEKLRLFRAKIKELNVILNCLNTWWKQRSKVKWIEDGDSNTKFFHSLANARRNVNLISQVKDAYGAMTEEPKGLEDMFLKFFQNKWKNRVC</sequence>
<reference evidence="1" key="1">
    <citation type="journal article" date="2022" name="Front. Genet.">
        <title>Chromosome-Scale Assembly of the Dendrobium nobile Genome Provides Insights Into the Molecular Mechanism of the Biosynthesis of the Medicinal Active Ingredient of Dendrobium.</title>
        <authorList>
            <person name="Xu Q."/>
            <person name="Niu S.-C."/>
            <person name="Li K.-L."/>
            <person name="Zheng P.-J."/>
            <person name="Zhang X.-J."/>
            <person name="Jia Y."/>
            <person name="Liu Y."/>
            <person name="Niu Y.-X."/>
            <person name="Yu L.-H."/>
            <person name="Chen D.-F."/>
            <person name="Zhang G.-Q."/>
        </authorList>
    </citation>
    <scope>NUCLEOTIDE SEQUENCE</scope>
    <source>
        <tissue evidence="1">Leaf</tissue>
    </source>
</reference>
<dbReference type="AlphaFoldDB" id="A0A8T3BUA5"/>